<feature type="domain" description="HTH lacI-type" evidence="5">
    <location>
        <begin position="24"/>
        <end position="98"/>
    </location>
</feature>
<dbReference type="SUPFAM" id="SSF53822">
    <property type="entry name" value="Periplasmic binding protein-like I"/>
    <property type="match status" value="1"/>
</dbReference>
<dbReference type="SUPFAM" id="SSF47413">
    <property type="entry name" value="lambda repressor-like DNA-binding domains"/>
    <property type="match status" value="1"/>
</dbReference>
<evidence type="ECO:0000256" key="4">
    <source>
        <dbReference type="ARBA" id="ARBA00023163"/>
    </source>
</evidence>
<evidence type="ECO:0000259" key="5">
    <source>
        <dbReference type="SMART" id="SM00354"/>
    </source>
</evidence>
<sequence length="366" mass="40457">MSGFRSFPCYGAQRSAQIGMIMKKVTLQDIASSLGISRTTVWKVFSGQKGVSDNLRRKILTTAQEMGYEFPECAPLLSSQKTAAPPVNIAVAVCRPESSIFWMNIIHQIAKELSFHNVNLVYTYLPSSIDEDYTLPASLVNGNTHGIIVLNVYNNQLIRLLSEAPVPKVFLDTATSISPSSLNGDLILMESSISISEITEHLLKQGRKKIGFIGDINYAQSNYERYEGFSKTLERYGLSPSPELSLTGSIGTDTYKEEIDAFLNTLPSMPDAFVCVSDYVACLLMQLLLKRGLKIPEDVAVSGFDGNMESPLAEDLTTVQVFNQDIGLRLALQILYRIEHPDTRSEIIYISTQTIFRSSTGIAKKA</sequence>
<organism evidence="6 7">
    <name type="scientific">Eisenbergiella tayi</name>
    <dbReference type="NCBI Taxonomy" id="1432052"/>
    <lineage>
        <taxon>Bacteria</taxon>
        <taxon>Bacillati</taxon>
        <taxon>Bacillota</taxon>
        <taxon>Clostridia</taxon>
        <taxon>Lachnospirales</taxon>
        <taxon>Lachnospiraceae</taxon>
        <taxon>Eisenbergiella</taxon>
    </lineage>
</organism>
<dbReference type="InterPro" id="IPR000843">
    <property type="entry name" value="HTH_LacI"/>
</dbReference>
<dbReference type="Proteomes" id="UP000094067">
    <property type="component" value="Unassembled WGS sequence"/>
</dbReference>
<dbReference type="PANTHER" id="PTHR30146">
    <property type="entry name" value="LACI-RELATED TRANSCRIPTIONAL REPRESSOR"/>
    <property type="match status" value="1"/>
</dbReference>
<proteinExistence type="predicted"/>
<protein>
    <submittedName>
        <fullName evidence="6">Putative HTH-type transcriptional repressor ExuR</fullName>
    </submittedName>
</protein>
<dbReference type="PANTHER" id="PTHR30146:SF148">
    <property type="entry name" value="HTH-TYPE TRANSCRIPTIONAL REPRESSOR PURR-RELATED"/>
    <property type="match status" value="1"/>
</dbReference>
<keyword evidence="2" id="KW-0805">Transcription regulation</keyword>
<evidence type="ECO:0000313" key="6">
    <source>
        <dbReference type="EMBL" id="ODM03470.1"/>
    </source>
</evidence>
<keyword evidence="4" id="KW-0804">Transcription</keyword>
<dbReference type="GO" id="GO:0003700">
    <property type="term" value="F:DNA-binding transcription factor activity"/>
    <property type="evidence" value="ECO:0007669"/>
    <property type="project" value="TreeGrafter"/>
</dbReference>
<evidence type="ECO:0000256" key="2">
    <source>
        <dbReference type="ARBA" id="ARBA00023015"/>
    </source>
</evidence>
<dbReference type="CDD" id="cd01392">
    <property type="entry name" value="HTH_LacI"/>
    <property type="match status" value="1"/>
</dbReference>
<dbReference type="InterPro" id="IPR046335">
    <property type="entry name" value="LacI/GalR-like_sensor"/>
</dbReference>
<dbReference type="InterPro" id="IPR010982">
    <property type="entry name" value="Lambda_DNA-bd_dom_sf"/>
</dbReference>
<dbReference type="Pfam" id="PF00356">
    <property type="entry name" value="LacI"/>
    <property type="match status" value="1"/>
</dbReference>
<name>A0A1E3A3Z2_9FIRM</name>
<dbReference type="Pfam" id="PF13377">
    <property type="entry name" value="Peripla_BP_3"/>
    <property type="match status" value="1"/>
</dbReference>
<accession>A0A1E3A3Z2</accession>
<dbReference type="Gene3D" id="1.10.260.40">
    <property type="entry name" value="lambda repressor-like DNA-binding domains"/>
    <property type="match status" value="1"/>
</dbReference>
<keyword evidence="3" id="KW-0238">DNA-binding</keyword>
<dbReference type="EMBL" id="MCGH01000003">
    <property type="protein sequence ID" value="ODM03470.1"/>
    <property type="molecule type" value="Genomic_DNA"/>
</dbReference>
<dbReference type="InterPro" id="IPR028082">
    <property type="entry name" value="Peripla_BP_I"/>
</dbReference>
<dbReference type="GO" id="GO:0000976">
    <property type="term" value="F:transcription cis-regulatory region binding"/>
    <property type="evidence" value="ECO:0007669"/>
    <property type="project" value="TreeGrafter"/>
</dbReference>
<comment type="caution">
    <text evidence="6">The sequence shown here is derived from an EMBL/GenBank/DDBJ whole genome shotgun (WGS) entry which is preliminary data.</text>
</comment>
<gene>
    <name evidence="6" type="primary">exuR_3</name>
    <name evidence="6" type="ORF">BEI61_04266</name>
</gene>
<evidence type="ECO:0000313" key="7">
    <source>
        <dbReference type="Proteomes" id="UP000094067"/>
    </source>
</evidence>
<dbReference type="PATRIC" id="fig|1432052.4.peg.4731"/>
<keyword evidence="1" id="KW-0678">Repressor</keyword>
<dbReference type="Gene3D" id="3.40.50.2300">
    <property type="match status" value="2"/>
</dbReference>
<dbReference type="SMART" id="SM00354">
    <property type="entry name" value="HTH_LACI"/>
    <property type="match status" value="1"/>
</dbReference>
<evidence type="ECO:0000256" key="3">
    <source>
        <dbReference type="ARBA" id="ARBA00023125"/>
    </source>
</evidence>
<dbReference type="AlphaFoldDB" id="A0A1E3A3Z2"/>
<evidence type="ECO:0000256" key="1">
    <source>
        <dbReference type="ARBA" id="ARBA00022491"/>
    </source>
</evidence>
<reference evidence="6 7" key="1">
    <citation type="submission" date="2016-07" db="EMBL/GenBank/DDBJ databases">
        <title>Characterization of isolates of Eisenbergiella tayi derived from blood cultures, using whole genome sequencing.</title>
        <authorList>
            <person name="Burdz T."/>
            <person name="Wiebe D."/>
            <person name="Huynh C."/>
            <person name="Bernard K."/>
        </authorList>
    </citation>
    <scope>NUCLEOTIDE SEQUENCE [LARGE SCALE GENOMIC DNA]</scope>
    <source>
        <strain evidence="6 7">NML 110608</strain>
    </source>
</reference>